<keyword evidence="1" id="KW-0812">Transmembrane</keyword>
<sequence length="199" mass="22840">MIAIILLLRKGTAYVQKKKIGWTLLGITGSVCICLFLFGIFQKTFFQENKKEHIPEIHINNKAASEKSLVNKSFMMLDKDYTDPSLPYASFAYLKFTEESKGTVKGVWDEVFWYGYRFYKLSSSFTGSKKDSIVKLKSTYRPGSIPGHGYLGDSRQFVIGNEALKDGNQRFTITDERTAQTIMKYIEKDYETFKKVHSS</sequence>
<keyword evidence="4" id="KW-1185">Reference proteome</keyword>
<dbReference type="AlphaFoldDB" id="A0A0D1XXJ1"/>
<dbReference type="RefSeq" id="WP_043067837.1">
    <property type="nucleotide sequence ID" value="NZ_BJOA01000026.1"/>
</dbReference>
<dbReference type="GeneID" id="42308036"/>
<accession>A0A0D1XXJ1</accession>
<dbReference type="EMBL" id="LGUG01000004">
    <property type="protein sequence ID" value="KON97905.1"/>
    <property type="molecule type" value="Genomic_DNA"/>
</dbReference>
<dbReference type="EMBL" id="FNED01000001">
    <property type="protein sequence ID" value="SDH97860.1"/>
    <property type="molecule type" value="Genomic_DNA"/>
</dbReference>
<organism evidence="2 4">
    <name type="scientific">Aneurinibacillus migulanus</name>
    <name type="common">Bacillus migulanus</name>
    <dbReference type="NCBI Taxonomy" id="47500"/>
    <lineage>
        <taxon>Bacteria</taxon>
        <taxon>Bacillati</taxon>
        <taxon>Bacillota</taxon>
        <taxon>Bacilli</taxon>
        <taxon>Bacillales</taxon>
        <taxon>Paenibacillaceae</taxon>
        <taxon>Aneurinibacillus group</taxon>
        <taxon>Aneurinibacillus</taxon>
    </lineage>
</organism>
<keyword evidence="1" id="KW-1133">Transmembrane helix</keyword>
<reference evidence="3 5" key="2">
    <citation type="submission" date="2016-10" db="EMBL/GenBank/DDBJ databases">
        <authorList>
            <person name="de Groot N.N."/>
        </authorList>
    </citation>
    <scope>NUCLEOTIDE SEQUENCE [LARGE SCALE GENOMIC DNA]</scope>
    <source>
        <strain evidence="3 5">DSM 2895</strain>
    </source>
</reference>
<proteinExistence type="predicted"/>
<evidence type="ECO:0000313" key="5">
    <source>
        <dbReference type="Proteomes" id="UP000182836"/>
    </source>
</evidence>
<dbReference type="PATRIC" id="fig|47500.8.peg.3171"/>
<name>A0A0D1XXJ1_ANEMI</name>
<dbReference type="Proteomes" id="UP000037269">
    <property type="component" value="Unassembled WGS sequence"/>
</dbReference>
<gene>
    <name evidence="2" type="ORF">AF333_23205</name>
    <name evidence="3" type="ORF">SAMN04487909_101110</name>
</gene>
<evidence type="ECO:0000256" key="1">
    <source>
        <dbReference type="SAM" id="Phobius"/>
    </source>
</evidence>
<feature type="transmembrane region" description="Helical" evidence="1">
    <location>
        <begin position="20"/>
        <end position="41"/>
    </location>
</feature>
<protein>
    <submittedName>
        <fullName evidence="2">Uncharacterized protein</fullName>
    </submittedName>
</protein>
<evidence type="ECO:0000313" key="4">
    <source>
        <dbReference type="Proteomes" id="UP000037269"/>
    </source>
</evidence>
<dbReference type="Proteomes" id="UP000182836">
    <property type="component" value="Unassembled WGS sequence"/>
</dbReference>
<evidence type="ECO:0000313" key="3">
    <source>
        <dbReference type="EMBL" id="SDH97860.1"/>
    </source>
</evidence>
<keyword evidence="1" id="KW-0472">Membrane</keyword>
<reference evidence="2 4" key="1">
    <citation type="submission" date="2015-07" db="EMBL/GenBank/DDBJ databases">
        <title>Fjat-14205 dsm 2895.</title>
        <authorList>
            <person name="Liu B."/>
            <person name="Wang J."/>
            <person name="Zhu Y."/>
            <person name="Liu G."/>
            <person name="Chen Q."/>
            <person name="Chen Z."/>
            <person name="Lan J."/>
            <person name="Che J."/>
            <person name="Ge C."/>
            <person name="Shi H."/>
            <person name="Pan Z."/>
            <person name="Liu X."/>
        </authorList>
    </citation>
    <scope>NUCLEOTIDE SEQUENCE [LARGE SCALE GENOMIC DNA]</scope>
    <source>
        <strain evidence="2 4">DSM 2895</strain>
    </source>
</reference>
<evidence type="ECO:0000313" key="2">
    <source>
        <dbReference type="EMBL" id="KON97905.1"/>
    </source>
</evidence>